<reference evidence="2 3" key="1">
    <citation type="journal article" date="2016" name="Nat. Commun.">
        <title>Thousands of microbial genomes shed light on interconnected biogeochemical processes in an aquifer system.</title>
        <authorList>
            <person name="Anantharaman K."/>
            <person name="Brown C.T."/>
            <person name="Hug L.A."/>
            <person name="Sharon I."/>
            <person name="Castelle C.J."/>
            <person name="Probst A.J."/>
            <person name="Thomas B.C."/>
            <person name="Singh A."/>
            <person name="Wilkins M.J."/>
            <person name="Karaoz U."/>
            <person name="Brodie E.L."/>
            <person name="Williams K.H."/>
            <person name="Hubbard S.S."/>
            <person name="Banfield J.F."/>
        </authorList>
    </citation>
    <scope>NUCLEOTIDE SEQUENCE [LARGE SCALE GENOMIC DNA]</scope>
</reference>
<accession>A0A1F5YF30</accession>
<dbReference type="EMBL" id="MFIV01000065">
    <property type="protein sequence ID" value="OGF98759.1"/>
    <property type="molecule type" value="Genomic_DNA"/>
</dbReference>
<evidence type="ECO:0000256" key="1">
    <source>
        <dbReference type="SAM" id="Phobius"/>
    </source>
</evidence>
<evidence type="ECO:0008006" key="4">
    <source>
        <dbReference type="Google" id="ProtNLM"/>
    </source>
</evidence>
<evidence type="ECO:0000313" key="2">
    <source>
        <dbReference type="EMBL" id="OGF98759.1"/>
    </source>
</evidence>
<feature type="transmembrane region" description="Helical" evidence="1">
    <location>
        <begin position="143"/>
        <end position="161"/>
    </location>
</feature>
<organism evidence="2 3">
    <name type="scientific">Candidatus Glassbacteria bacterium GWA2_58_10</name>
    <dbReference type="NCBI Taxonomy" id="1817865"/>
    <lineage>
        <taxon>Bacteria</taxon>
        <taxon>Candidatus Glassiibacteriota</taxon>
    </lineage>
</organism>
<dbReference type="Proteomes" id="UP000176992">
    <property type="component" value="Unassembled WGS sequence"/>
</dbReference>
<keyword evidence="1" id="KW-0812">Transmembrane</keyword>
<dbReference type="AlphaFoldDB" id="A0A1F5YF30"/>
<keyword evidence="1" id="KW-0472">Membrane</keyword>
<proteinExistence type="predicted"/>
<protein>
    <recommendedName>
        <fullName evidence="4">Zinc-ribbon domain-containing protein</fullName>
    </recommendedName>
</protein>
<name>A0A1F5YF30_9BACT</name>
<evidence type="ECO:0000313" key="3">
    <source>
        <dbReference type="Proteomes" id="UP000176992"/>
    </source>
</evidence>
<gene>
    <name evidence="2" type="ORF">A2Z86_09295</name>
</gene>
<keyword evidence="1" id="KW-1133">Transmembrane helix</keyword>
<comment type="caution">
    <text evidence="2">The sequence shown here is derived from an EMBL/GenBank/DDBJ whole genome shotgun (WGS) entry which is preliminary data.</text>
</comment>
<sequence>MRIRCPQCKRFFDFDPAAGPARCPHEGCGWSFAEQAAPDSLPVRQAEKPALEFSPASTILPARNRTGKPPSLAGERLPAERAKDDSGTFTATIRCPGCRTRIPDNLNFCPACGTDLADAFSKSQGIRAVFDVSGDITFTPKMVVFLIVVALASFLTFTWIISNRGKEEYTPLVISDPEIKEGGVNRPLQGVTFAELRQEFQDPKNTDLRKDVLLHKFVGQRVIWPGIVKSVTADNNAYRLDLIMEGLNSRSFVTLQALKLPNNEKMVANLVRGQNILFSGKITGFDTGGPAETFDYFRIQLGEGIILK</sequence>